<dbReference type="Pfam" id="PF12850">
    <property type="entry name" value="Metallophos_2"/>
    <property type="match status" value="1"/>
</dbReference>
<dbReference type="InterPro" id="IPR024654">
    <property type="entry name" value="Calcineurin-like_PHP_lpxH"/>
</dbReference>
<dbReference type="RefSeq" id="WP_170165022.1">
    <property type="nucleotide sequence ID" value="NZ_RJVI01000001.1"/>
</dbReference>
<keyword evidence="4" id="KW-1185">Reference proteome</keyword>
<dbReference type="SUPFAM" id="SSF56300">
    <property type="entry name" value="Metallo-dependent phosphatases"/>
    <property type="match status" value="1"/>
</dbReference>
<proteinExistence type="inferred from homology"/>
<reference evidence="3 4" key="1">
    <citation type="submission" date="2018-11" db="EMBL/GenBank/DDBJ databases">
        <title>Genomic Encyclopedia of Type Strains, Phase IV (KMG-IV): sequencing the most valuable type-strain genomes for metagenomic binning, comparative biology and taxonomic classification.</title>
        <authorList>
            <person name="Goeker M."/>
        </authorList>
    </citation>
    <scope>NUCLEOTIDE SEQUENCE [LARGE SCALE GENOMIC DNA]</scope>
    <source>
        <strain evidence="3 4">DSM 100275</strain>
    </source>
</reference>
<dbReference type="PANTHER" id="PTHR43165:SF1">
    <property type="entry name" value="PHOSPHODIESTERASE MJ0936"/>
    <property type="match status" value="1"/>
</dbReference>
<evidence type="ECO:0000313" key="3">
    <source>
        <dbReference type="EMBL" id="ROR34765.1"/>
    </source>
</evidence>
<evidence type="ECO:0000259" key="2">
    <source>
        <dbReference type="Pfam" id="PF12850"/>
    </source>
</evidence>
<dbReference type="Gene3D" id="3.60.21.10">
    <property type="match status" value="1"/>
</dbReference>
<comment type="similarity">
    <text evidence="1">Belongs to the metallophosphoesterase superfamily. YfcE family.</text>
</comment>
<dbReference type="EMBL" id="RJVI01000001">
    <property type="protein sequence ID" value="ROR34765.1"/>
    <property type="molecule type" value="Genomic_DNA"/>
</dbReference>
<feature type="domain" description="Calcineurin-like phosphoesterase" evidence="2">
    <location>
        <begin position="1"/>
        <end position="158"/>
    </location>
</feature>
<name>A0A3N1Y7L3_9GAMM</name>
<dbReference type="InterPro" id="IPR053193">
    <property type="entry name" value="MetalloPDE_YfcE-like"/>
</dbReference>
<comment type="caution">
    <text evidence="3">The sequence shown here is derived from an EMBL/GenBank/DDBJ whole genome shotgun (WGS) entry which is preliminary data.</text>
</comment>
<organism evidence="3 4">
    <name type="scientific">Inmirania thermothiophila</name>
    <dbReference type="NCBI Taxonomy" id="1750597"/>
    <lineage>
        <taxon>Bacteria</taxon>
        <taxon>Pseudomonadati</taxon>
        <taxon>Pseudomonadota</taxon>
        <taxon>Gammaproteobacteria</taxon>
        <taxon>Chromatiales</taxon>
        <taxon>Ectothiorhodospiraceae</taxon>
        <taxon>Inmirania</taxon>
    </lineage>
</organism>
<dbReference type="AlphaFoldDB" id="A0A3N1Y7L3"/>
<dbReference type="Proteomes" id="UP000276634">
    <property type="component" value="Unassembled WGS sequence"/>
</dbReference>
<protein>
    <recommendedName>
        <fullName evidence="2">Calcineurin-like phosphoesterase domain-containing protein</fullName>
    </recommendedName>
</protein>
<gene>
    <name evidence="3" type="ORF">EDC57_0669</name>
</gene>
<evidence type="ECO:0000256" key="1">
    <source>
        <dbReference type="ARBA" id="ARBA00008950"/>
    </source>
</evidence>
<evidence type="ECO:0000313" key="4">
    <source>
        <dbReference type="Proteomes" id="UP000276634"/>
    </source>
</evidence>
<accession>A0A3N1Y7L3</accession>
<dbReference type="InterPro" id="IPR029052">
    <property type="entry name" value="Metallo-depent_PP-like"/>
</dbReference>
<sequence>MRIAVVSDSHDDAEALAAALAAAAARGAALALHCGDIVRLETVRALGRPPLPLHLVHGNNHADPEGFPAWCDGRDGRPRYHGEVGRIALPAGPVVFTHDPEAARRLAAPGCALAACGHTHVPRIETLRAPDGARILLVNPGTVAGRGGPATWALVDLAAGRAEILPTPGRDAGAAGALP</sequence>
<dbReference type="PANTHER" id="PTHR43165">
    <property type="entry name" value="METALLOPHOSPHOESTERASE"/>
    <property type="match status" value="1"/>
</dbReference>